<dbReference type="STRING" id="1324352.OK18_09645"/>
<keyword evidence="1" id="KW-0732">Signal</keyword>
<reference evidence="2 3" key="1">
    <citation type="submission" date="2014-11" db="EMBL/GenBank/DDBJ databases">
        <authorList>
            <person name="Park G.-S."/>
            <person name="Hong S.-J."/>
            <person name="Jung B.K."/>
            <person name="Khan A.R."/>
            <person name="Kwak Y."/>
            <person name="Shin J.-H."/>
        </authorList>
    </citation>
    <scope>NUCLEOTIDE SEQUENCE [LARGE SCALE GENOMIC DNA]</scope>
    <source>
        <strain evidence="2 3">DSM 27622</strain>
    </source>
</reference>
<feature type="signal peptide" evidence="1">
    <location>
        <begin position="1"/>
        <end position="21"/>
    </location>
</feature>
<dbReference type="Proteomes" id="UP000035213">
    <property type="component" value="Chromosome"/>
</dbReference>
<organism evidence="2 3">
    <name type="scientific">Chryseobacterium gallinarum</name>
    <dbReference type="NCBI Taxonomy" id="1324352"/>
    <lineage>
        <taxon>Bacteria</taxon>
        <taxon>Pseudomonadati</taxon>
        <taxon>Bacteroidota</taxon>
        <taxon>Flavobacteriia</taxon>
        <taxon>Flavobacteriales</taxon>
        <taxon>Weeksellaceae</taxon>
        <taxon>Chryseobacterium group</taxon>
        <taxon>Chryseobacterium</taxon>
    </lineage>
</organism>
<dbReference type="EMBL" id="CP009928">
    <property type="protein sequence ID" value="AKK72851.1"/>
    <property type="molecule type" value="Genomic_DNA"/>
</dbReference>
<proteinExistence type="predicted"/>
<dbReference type="PATRIC" id="fig|1324352.5.peg.2021"/>
<protein>
    <recommendedName>
        <fullName evidence="4">DUF4384 domain-containing protein</fullName>
    </recommendedName>
</protein>
<dbReference type="AlphaFoldDB" id="A0A0G3M0Z0"/>
<evidence type="ECO:0000313" key="2">
    <source>
        <dbReference type="EMBL" id="AKK72851.1"/>
    </source>
</evidence>
<name>A0A0G3M0Z0_CHRGL</name>
<evidence type="ECO:0000256" key="1">
    <source>
        <dbReference type="SAM" id="SignalP"/>
    </source>
</evidence>
<accession>A0A0G3M0Z0</accession>
<gene>
    <name evidence="2" type="ORF">OK18_09645</name>
</gene>
<dbReference type="KEGG" id="cgn:OK18_09645"/>
<feature type="chain" id="PRO_5005184989" description="DUF4384 domain-containing protein" evidence="1">
    <location>
        <begin position="22"/>
        <end position="221"/>
    </location>
</feature>
<evidence type="ECO:0000313" key="3">
    <source>
        <dbReference type="Proteomes" id="UP000035213"/>
    </source>
</evidence>
<evidence type="ECO:0008006" key="4">
    <source>
        <dbReference type="Google" id="ProtNLM"/>
    </source>
</evidence>
<sequence>MKKMKKIIILLLLTIMSNIYGQGSVSMPTQEGFLEKIFIEGLNESFKYSDINGSAYIDDTFRQAKVSQDYVAIEARYNTYKDEIEFKQNNQIYVLPKNSSFSRIEFLGTKEILVLLGLNGKEGYFFELYSKNNKALLKKVTTTLTIPEKNKSTYADDSPPSFKTAINYYIGVGDHFMEIPSKRKKIYDLFPSQKADLESKVKAKNIDINTDKGLIEFVGLL</sequence>